<dbReference type="PANTHER" id="PTHR42852:SF13">
    <property type="entry name" value="PROTEIN DIPZ"/>
    <property type="match status" value="1"/>
</dbReference>
<feature type="transmembrane region" description="Helical" evidence="2">
    <location>
        <begin position="6"/>
        <end position="32"/>
    </location>
</feature>
<sequence length="271" mass="29876">MTSITFGSFALPVSPIILLFSLMIGLLVVGILGRKQSISVGDSLVSIVIYSLVVGRIVFVVKFFDSYDSLWQVLDIRDRGFDTFSSFIAGFLILLLQIHRHPQQRKILITGAATTVLLFTSIQGIINAGNEQSALPNLAFDTPQGASVNLQHVSNQNITVINLWASWCGPCRREMPVLYSAEQSFPNVKFIMLNQREPADVVTEFLAEIDLHFNYVLLDSKGDIATMMGAHGLPMTLFYDENGEMVSSHFGEVSAASLQAELQNLTQNSTQ</sequence>
<keyword evidence="2" id="KW-0812">Transmembrane</keyword>
<feature type="domain" description="Thioredoxin" evidence="3">
    <location>
        <begin position="129"/>
        <end position="267"/>
    </location>
</feature>
<proteinExistence type="predicted"/>
<accession>A0ABU9SU38</accession>
<dbReference type="Gene3D" id="3.40.30.10">
    <property type="entry name" value="Glutaredoxin"/>
    <property type="match status" value="1"/>
</dbReference>
<dbReference type="InterPro" id="IPR017937">
    <property type="entry name" value="Thioredoxin_CS"/>
</dbReference>
<evidence type="ECO:0000259" key="3">
    <source>
        <dbReference type="PROSITE" id="PS51352"/>
    </source>
</evidence>
<evidence type="ECO:0000256" key="1">
    <source>
        <dbReference type="ARBA" id="ARBA00023284"/>
    </source>
</evidence>
<comment type="caution">
    <text evidence="4">The sequence shown here is derived from an EMBL/GenBank/DDBJ whole genome shotgun (WGS) entry which is preliminary data.</text>
</comment>
<evidence type="ECO:0000256" key="2">
    <source>
        <dbReference type="SAM" id="Phobius"/>
    </source>
</evidence>
<keyword evidence="2" id="KW-1133">Transmembrane helix</keyword>
<dbReference type="InterPro" id="IPR000866">
    <property type="entry name" value="AhpC/TSA"/>
</dbReference>
<dbReference type="EMBL" id="JBBMQS010000004">
    <property type="protein sequence ID" value="MEM5497385.1"/>
    <property type="molecule type" value="Genomic_DNA"/>
</dbReference>
<feature type="transmembrane region" description="Helical" evidence="2">
    <location>
        <begin position="107"/>
        <end position="126"/>
    </location>
</feature>
<keyword evidence="5" id="KW-1185">Reference proteome</keyword>
<evidence type="ECO:0000313" key="4">
    <source>
        <dbReference type="EMBL" id="MEM5497385.1"/>
    </source>
</evidence>
<dbReference type="RefSeq" id="WP_342881429.1">
    <property type="nucleotide sequence ID" value="NZ_JBBMQS010000004.1"/>
</dbReference>
<dbReference type="InterPro" id="IPR013766">
    <property type="entry name" value="Thioredoxin_domain"/>
</dbReference>
<dbReference type="InterPro" id="IPR036249">
    <property type="entry name" value="Thioredoxin-like_sf"/>
</dbReference>
<dbReference type="SUPFAM" id="SSF52833">
    <property type="entry name" value="Thioredoxin-like"/>
    <property type="match status" value="1"/>
</dbReference>
<organism evidence="4 5">
    <name type="scientific">Paraglaciecola mesophila</name>
    <dbReference type="NCBI Taxonomy" id="197222"/>
    <lineage>
        <taxon>Bacteria</taxon>
        <taxon>Pseudomonadati</taxon>
        <taxon>Pseudomonadota</taxon>
        <taxon>Gammaproteobacteria</taxon>
        <taxon>Alteromonadales</taxon>
        <taxon>Alteromonadaceae</taxon>
        <taxon>Paraglaciecola</taxon>
    </lineage>
</organism>
<feature type="transmembrane region" description="Helical" evidence="2">
    <location>
        <begin position="44"/>
        <end position="64"/>
    </location>
</feature>
<keyword evidence="2" id="KW-0472">Membrane</keyword>
<dbReference type="CDD" id="cd02966">
    <property type="entry name" value="TlpA_like_family"/>
    <property type="match status" value="1"/>
</dbReference>
<reference evidence="4 5" key="1">
    <citation type="submission" date="2024-03" db="EMBL/GenBank/DDBJ databases">
        <title>Community enrichment and isolation of bacterial strains for fucoidan degradation.</title>
        <authorList>
            <person name="Sichert A."/>
        </authorList>
    </citation>
    <scope>NUCLEOTIDE SEQUENCE [LARGE SCALE GENOMIC DNA]</scope>
    <source>
        <strain evidence="4 5">AS12</strain>
    </source>
</reference>
<dbReference type="PROSITE" id="PS00194">
    <property type="entry name" value="THIOREDOXIN_1"/>
    <property type="match status" value="1"/>
</dbReference>
<feature type="transmembrane region" description="Helical" evidence="2">
    <location>
        <begin position="84"/>
        <end position="100"/>
    </location>
</feature>
<evidence type="ECO:0000313" key="5">
    <source>
        <dbReference type="Proteomes" id="UP001461163"/>
    </source>
</evidence>
<dbReference type="Pfam" id="PF00578">
    <property type="entry name" value="AhpC-TSA"/>
    <property type="match status" value="1"/>
</dbReference>
<keyword evidence="1" id="KW-0676">Redox-active center</keyword>
<gene>
    <name evidence="4" type="ORF">WNY77_08285</name>
</gene>
<dbReference type="Proteomes" id="UP001461163">
    <property type="component" value="Unassembled WGS sequence"/>
</dbReference>
<protein>
    <submittedName>
        <fullName evidence="4">TlpA disulfide reductase family protein</fullName>
    </submittedName>
</protein>
<dbReference type="PANTHER" id="PTHR42852">
    <property type="entry name" value="THIOL:DISULFIDE INTERCHANGE PROTEIN DSBE"/>
    <property type="match status" value="1"/>
</dbReference>
<dbReference type="InterPro" id="IPR050553">
    <property type="entry name" value="Thioredoxin_ResA/DsbE_sf"/>
</dbReference>
<dbReference type="PROSITE" id="PS51352">
    <property type="entry name" value="THIOREDOXIN_2"/>
    <property type="match status" value="1"/>
</dbReference>
<name>A0ABU9SU38_9ALTE</name>